<sequence>MLLGLYIWLALRQWRRRRRLYTTSFLPTRCRKDQVECLGLFLNSIFHQSHNLRHLQPVLHGHPTNGRPCWRSDMATLSARLRAELPT</sequence>
<dbReference type="WBParaSite" id="jg5718">
    <property type="protein sequence ID" value="jg5718"/>
    <property type="gene ID" value="jg5718"/>
</dbReference>
<evidence type="ECO:0000313" key="2">
    <source>
        <dbReference type="WBParaSite" id="jg5718"/>
    </source>
</evidence>
<accession>A0A915EE55</accession>
<dbReference type="AlphaFoldDB" id="A0A915EE55"/>
<evidence type="ECO:0000313" key="1">
    <source>
        <dbReference type="Proteomes" id="UP000887574"/>
    </source>
</evidence>
<name>A0A915EE55_9BILA</name>
<reference evidence="2" key="1">
    <citation type="submission" date="2022-11" db="UniProtKB">
        <authorList>
            <consortium name="WormBaseParasite"/>
        </authorList>
    </citation>
    <scope>IDENTIFICATION</scope>
</reference>
<keyword evidence="1" id="KW-1185">Reference proteome</keyword>
<proteinExistence type="predicted"/>
<dbReference type="Proteomes" id="UP000887574">
    <property type="component" value="Unplaced"/>
</dbReference>
<organism evidence="1 2">
    <name type="scientific">Ditylenchus dipsaci</name>
    <dbReference type="NCBI Taxonomy" id="166011"/>
    <lineage>
        <taxon>Eukaryota</taxon>
        <taxon>Metazoa</taxon>
        <taxon>Ecdysozoa</taxon>
        <taxon>Nematoda</taxon>
        <taxon>Chromadorea</taxon>
        <taxon>Rhabditida</taxon>
        <taxon>Tylenchina</taxon>
        <taxon>Tylenchomorpha</taxon>
        <taxon>Sphaerularioidea</taxon>
        <taxon>Anguinidae</taxon>
        <taxon>Anguininae</taxon>
        <taxon>Ditylenchus</taxon>
    </lineage>
</organism>
<protein>
    <submittedName>
        <fullName evidence="2">Secreted protein</fullName>
    </submittedName>
</protein>